<dbReference type="EnsemblPlants" id="OB02G18910.1">
    <property type="protein sequence ID" value="OB02G18910.1"/>
    <property type="gene ID" value="OB02G18910"/>
</dbReference>
<evidence type="ECO:0000313" key="5">
    <source>
        <dbReference type="Proteomes" id="UP000006038"/>
    </source>
</evidence>
<organism evidence="4">
    <name type="scientific">Oryza brachyantha</name>
    <name type="common">malo sina</name>
    <dbReference type="NCBI Taxonomy" id="4533"/>
    <lineage>
        <taxon>Eukaryota</taxon>
        <taxon>Viridiplantae</taxon>
        <taxon>Streptophyta</taxon>
        <taxon>Embryophyta</taxon>
        <taxon>Tracheophyta</taxon>
        <taxon>Spermatophyta</taxon>
        <taxon>Magnoliopsida</taxon>
        <taxon>Liliopsida</taxon>
        <taxon>Poales</taxon>
        <taxon>Poaceae</taxon>
        <taxon>BOP clade</taxon>
        <taxon>Oryzoideae</taxon>
        <taxon>Oryzeae</taxon>
        <taxon>Oryzinae</taxon>
        <taxon>Oryza</taxon>
    </lineage>
</organism>
<dbReference type="STRING" id="4533.J3LB74"/>
<feature type="domain" description="Berberine/berberine-like" evidence="3">
    <location>
        <begin position="154"/>
        <end position="211"/>
    </location>
</feature>
<dbReference type="InterPro" id="IPR016169">
    <property type="entry name" value="FAD-bd_PCMH_sub2"/>
</dbReference>
<dbReference type="GO" id="GO:0050660">
    <property type="term" value="F:flavin adenine dinucleotide binding"/>
    <property type="evidence" value="ECO:0007669"/>
    <property type="project" value="InterPro"/>
</dbReference>
<dbReference type="OMA" id="NCKETSW"/>
<keyword evidence="2" id="KW-0274">FAD</keyword>
<keyword evidence="5" id="KW-1185">Reference proteome</keyword>
<keyword evidence="1" id="KW-0285">Flavoprotein</keyword>
<dbReference type="InterPro" id="IPR012951">
    <property type="entry name" value="BBE"/>
</dbReference>
<sequence length="223" mass="25460">MIAQIHHHLPELAVKPSDCKQMNWLQSMLYSYGYTNGPPPEILLDRTLQPKDYYKIKLDYLTSRIPQTGLAELLTKIVEDQDGSIDIDPQGGLMSRIPESGTPYAHRRGYLYNVQYSVKWGGDKNVSHEDDHLGWVRGVHELMTPYVSKNPRASYINFRDLDLGQNVEGSTGYEEARLWGEKYFRGNFRRLAMVKGQVDPGQLFWSEQSIPPLVVDGELVSDS</sequence>
<dbReference type="PANTHER" id="PTHR32448">
    <property type="entry name" value="OS08G0158400 PROTEIN"/>
    <property type="match status" value="1"/>
</dbReference>
<dbReference type="Proteomes" id="UP000006038">
    <property type="component" value="Unassembled WGS sequence"/>
</dbReference>
<protein>
    <recommendedName>
        <fullName evidence="3">Berberine/berberine-like domain-containing protein</fullName>
    </recommendedName>
</protein>
<evidence type="ECO:0000313" key="4">
    <source>
        <dbReference type="EnsemblPlants" id="OB02G18910.1"/>
    </source>
</evidence>
<reference evidence="4" key="1">
    <citation type="submission" date="2013-04" db="UniProtKB">
        <authorList>
            <consortium name="EnsemblPlants"/>
        </authorList>
    </citation>
    <scope>IDENTIFICATION</scope>
</reference>
<dbReference type="AlphaFoldDB" id="J3LB74"/>
<evidence type="ECO:0000256" key="1">
    <source>
        <dbReference type="ARBA" id="ARBA00022630"/>
    </source>
</evidence>
<evidence type="ECO:0000259" key="3">
    <source>
        <dbReference type="Pfam" id="PF08031"/>
    </source>
</evidence>
<name>J3LB74_ORYBR</name>
<evidence type="ECO:0000256" key="2">
    <source>
        <dbReference type="ARBA" id="ARBA00022827"/>
    </source>
</evidence>
<dbReference type="Gene3D" id="3.40.462.20">
    <property type="match status" value="1"/>
</dbReference>
<dbReference type="HOGENOM" id="CLU_018354_6_1_1"/>
<dbReference type="Gramene" id="OB02G18910.1">
    <property type="protein sequence ID" value="OB02G18910.1"/>
    <property type="gene ID" value="OB02G18910"/>
</dbReference>
<dbReference type="eggNOG" id="ENOG502QQWK">
    <property type="taxonomic scope" value="Eukaryota"/>
</dbReference>
<accession>J3LB74</accession>
<dbReference type="GO" id="GO:0016491">
    <property type="term" value="F:oxidoreductase activity"/>
    <property type="evidence" value="ECO:0007669"/>
    <property type="project" value="InterPro"/>
</dbReference>
<proteinExistence type="predicted"/>
<dbReference type="Pfam" id="PF08031">
    <property type="entry name" value="BBE"/>
    <property type="match status" value="1"/>
</dbReference>
<dbReference type="Gene3D" id="3.30.465.10">
    <property type="match status" value="1"/>
</dbReference>